<organism evidence="1">
    <name type="scientific">Zea mays</name>
    <name type="common">Maize</name>
    <dbReference type="NCBI Taxonomy" id="4577"/>
    <lineage>
        <taxon>Eukaryota</taxon>
        <taxon>Viridiplantae</taxon>
        <taxon>Streptophyta</taxon>
        <taxon>Embryophyta</taxon>
        <taxon>Tracheophyta</taxon>
        <taxon>Spermatophyta</taxon>
        <taxon>Magnoliopsida</taxon>
        <taxon>Liliopsida</taxon>
        <taxon>Poales</taxon>
        <taxon>Poaceae</taxon>
        <taxon>PACMAD clade</taxon>
        <taxon>Panicoideae</taxon>
        <taxon>Andropogonodae</taxon>
        <taxon>Andropogoneae</taxon>
        <taxon>Tripsacinae</taxon>
        <taxon>Zea</taxon>
    </lineage>
</organism>
<proteinExistence type="predicted"/>
<dbReference type="EMBL" id="CM007649">
    <property type="protein sequence ID" value="ONM31766.1"/>
    <property type="molecule type" value="Genomic_DNA"/>
</dbReference>
<evidence type="ECO:0000313" key="1">
    <source>
        <dbReference type="EMBL" id="ONM31766.1"/>
    </source>
</evidence>
<accession>A0A1D6MS30</accession>
<name>A0A1D6MS30_MAIZE</name>
<dbReference type="InParanoid" id="A0A1D6MS30"/>
<dbReference type="SMR" id="A0A1D6MS30"/>
<gene>
    <name evidence="1" type="ORF">ZEAMMB73_Zm00001d040671</name>
</gene>
<sequence>MPISSCPFVRLKNFWQQLMNLMKSLFQNIRPSLEKFSANTRTRLHLLLTIRLIAQFTKLSGGLEGGSDPPAFQRAEKKRLEAAKRAEEAAAAKEAALEECLCDAQNSEVESAMTPRKVLEIRNIPTVRWIPCEAQQSNR</sequence>
<reference evidence="1" key="1">
    <citation type="submission" date="2015-12" db="EMBL/GenBank/DDBJ databases">
        <title>Update maize B73 reference genome by single molecule sequencing technologies.</title>
        <authorList>
            <consortium name="Maize Genome Sequencing Project"/>
            <person name="Ware D."/>
        </authorList>
    </citation>
    <scope>NUCLEOTIDE SEQUENCE [LARGE SCALE GENOMIC DNA]</scope>
    <source>
        <tissue evidence="1">Seedling</tissue>
    </source>
</reference>
<dbReference type="AlphaFoldDB" id="A0A1D6MS30"/>
<protein>
    <submittedName>
        <fullName evidence="1">Uncharacterized protein</fullName>
    </submittedName>
</protein>
<dbReference type="STRING" id="4577.A0A1D6MS30"/>